<evidence type="ECO:0000313" key="2">
    <source>
        <dbReference type="EMBL" id="EWG10035.1"/>
    </source>
</evidence>
<evidence type="ECO:0000313" key="3">
    <source>
        <dbReference type="Proteomes" id="UP000019270"/>
    </source>
</evidence>
<comment type="caution">
    <text evidence="2">The sequence shown here is derived from an EMBL/GenBank/DDBJ whole genome shotgun (WGS) entry which is preliminary data.</text>
</comment>
<name>W7KRA5_CYTFI</name>
<accession>W7KRA5</accession>
<evidence type="ECO:0008006" key="4">
    <source>
        <dbReference type="Google" id="ProtNLM"/>
    </source>
</evidence>
<dbReference type="Proteomes" id="UP000019270">
    <property type="component" value="Unassembled WGS sequence"/>
</dbReference>
<reference evidence="2 3" key="2">
    <citation type="journal article" date="2016" name="Sci. Rep.">
        <title>A novel serine protease, Sep1, from Bacillus firmus DS-1 has nematicidal activity and degrades multiple intestinal-associated nematode proteins.</title>
        <authorList>
            <person name="Geng C."/>
            <person name="Nie X."/>
            <person name="Tang Z."/>
            <person name="Zhang Y."/>
            <person name="Lin J."/>
            <person name="Sun M."/>
            <person name="Peng D."/>
        </authorList>
    </citation>
    <scope>NUCLEOTIDE SEQUENCE [LARGE SCALE GENOMIC DNA]</scope>
    <source>
        <strain evidence="2 3">DS1</strain>
    </source>
</reference>
<reference evidence="3" key="1">
    <citation type="submission" date="2013-03" db="EMBL/GenBank/DDBJ databases">
        <title>Draft genome sequence of Bacillus firmus DS1.</title>
        <authorList>
            <person name="Peng D."/>
            <person name="Zhu L."/>
            <person name="Sun M."/>
        </authorList>
    </citation>
    <scope>NUCLEOTIDE SEQUENCE [LARGE SCALE GENOMIC DNA]</scope>
    <source>
        <strain evidence="3">DS1</strain>
    </source>
</reference>
<dbReference type="PROSITE" id="PS51257">
    <property type="entry name" value="PROKAR_LIPOPROTEIN"/>
    <property type="match status" value="1"/>
</dbReference>
<evidence type="ECO:0000256" key="1">
    <source>
        <dbReference type="SAM" id="MobiDB-lite"/>
    </source>
</evidence>
<feature type="compositionally biased region" description="Basic and acidic residues" evidence="1">
    <location>
        <begin position="21"/>
        <end position="59"/>
    </location>
</feature>
<sequence>MRKYMGAIILALFALTSCSEETGKSGDEKENKEQNETLEAPVKKEASEAKEKEGKEEAAKEEEYTFKEFVKLSEQQQRETIIPMVNKLGYKDELGLKLLTFINEEDSDLAEYYKTINEYVTYYIENSSMPSVQLETAIADKGYQLPEGVNLTEEIINKRIAAVKGKPLFEITETDQLTILGIGIGDSYEGVAAKLGEPDHVNRIKQSGVTHNEYHFHIPGNTLAEGLNRYQFILRY</sequence>
<feature type="region of interest" description="Disordered" evidence="1">
    <location>
        <begin position="19"/>
        <end position="59"/>
    </location>
</feature>
<organism evidence="2 3">
    <name type="scientific">Cytobacillus firmus DS1</name>
    <dbReference type="NCBI Taxonomy" id="1307436"/>
    <lineage>
        <taxon>Bacteria</taxon>
        <taxon>Bacillati</taxon>
        <taxon>Bacillota</taxon>
        <taxon>Bacilli</taxon>
        <taxon>Bacillales</taxon>
        <taxon>Bacillaceae</taxon>
        <taxon>Cytobacillus</taxon>
    </lineage>
</organism>
<dbReference type="AlphaFoldDB" id="W7KRA5"/>
<protein>
    <recommendedName>
        <fullName evidence="4">Lipoprotein</fullName>
    </recommendedName>
</protein>
<dbReference type="PATRIC" id="fig|1307436.3.peg.3581"/>
<dbReference type="EMBL" id="APVL01000012">
    <property type="protein sequence ID" value="EWG10035.1"/>
    <property type="molecule type" value="Genomic_DNA"/>
</dbReference>
<gene>
    <name evidence="2" type="ORF">PBF_16689</name>
</gene>
<proteinExistence type="predicted"/>
<dbReference type="RefSeq" id="WP_035331072.1">
    <property type="nucleotide sequence ID" value="NZ_APVL01000012.1"/>
</dbReference>